<feature type="compositionally biased region" description="Low complexity" evidence="1">
    <location>
        <begin position="1"/>
        <end position="19"/>
    </location>
</feature>
<proteinExistence type="predicted"/>
<evidence type="ECO:0008006" key="4">
    <source>
        <dbReference type="Google" id="ProtNLM"/>
    </source>
</evidence>
<dbReference type="AlphaFoldDB" id="A0AAN6QFT1"/>
<name>A0AAN6QFT1_9PEZI</name>
<dbReference type="EMBL" id="MU853357">
    <property type="protein sequence ID" value="KAK4109353.1"/>
    <property type="molecule type" value="Genomic_DNA"/>
</dbReference>
<reference evidence="2" key="2">
    <citation type="submission" date="2023-05" db="EMBL/GenBank/DDBJ databases">
        <authorList>
            <consortium name="Lawrence Berkeley National Laboratory"/>
            <person name="Steindorff A."/>
            <person name="Hensen N."/>
            <person name="Bonometti L."/>
            <person name="Westerberg I."/>
            <person name="Brannstrom I.O."/>
            <person name="Guillou S."/>
            <person name="Cros-Aarteil S."/>
            <person name="Calhoun S."/>
            <person name="Haridas S."/>
            <person name="Kuo A."/>
            <person name="Mondo S."/>
            <person name="Pangilinan J."/>
            <person name="Riley R."/>
            <person name="Labutti K."/>
            <person name="Andreopoulos B."/>
            <person name="Lipzen A."/>
            <person name="Chen C."/>
            <person name="Yanf M."/>
            <person name="Daum C."/>
            <person name="Ng V."/>
            <person name="Clum A."/>
            <person name="Ohm R."/>
            <person name="Martin F."/>
            <person name="Silar P."/>
            <person name="Natvig D."/>
            <person name="Lalanne C."/>
            <person name="Gautier V."/>
            <person name="Ament-Velasquez S.L."/>
            <person name="Kruys A."/>
            <person name="Hutchinson M.I."/>
            <person name="Powell A.J."/>
            <person name="Barry K."/>
            <person name="Miller A.N."/>
            <person name="Grigoriev I.V."/>
            <person name="Debuchy R."/>
            <person name="Gladieux P."/>
            <person name="Thoren M.H."/>
            <person name="Johannesson H."/>
        </authorList>
    </citation>
    <scope>NUCLEOTIDE SEQUENCE</scope>
    <source>
        <strain evidence="2">CBS 508.74</strain>
    </source>
</reference>
<dbReference type="GeneID" id="89936887"/>
<keyword evidence="3" id="KW-1185">Reference proteome</keyword>
<dbReference type="InterPro" id="IPR011333">
    <property type="entry name" value="SKP1/BTB/POZ_sf"/>
</dbReference>
<dbReference type="RefSeq" id="XP_064666923.1">
    <property type="nucleotide sequence ID" value="XM_064812762.1"/>
</dbReference>
<gene>
    <name evidence="2" type="ORF">N656DRAFT_738362</name>
</gene>
<reference evidence="2" key="1">
    <citation type="journal article" date="2023" name="Mol. Phylogenet. Evol.">
        <title>Genome-scale phylogeny and comparative genomics of the fungal order Sordariales.</title>
        <authorList>
            <person name="Hensen N."/>
            <person name="Bonometti L."/>
            <person name="Westerberg I."/>
            <person name="Brannstrom I.O."/>
            <person name="Guillou S."/>
            <person name="Cros-Aarteil S."/>
            <person name="Calhoun S."/>
            <person name="Haridas S."/>
            <person name="Kuo A."/>
            <person name="Mondo S."/>
            <person name="Pangilinan J."/>
            <person name="Riley R."/>
            <person name="LaButti K."/>
            <person name="Andreopoulos B."/>
            <person name="Lipzen A."/>
            <person name="Chen C."/>
            <person name="Yan M."/>
            <person name="Daum C."/>
            <person name="Ng V."/>
            <person name="Clum A."/>
            <person name="Steindorff A."/>
            <person name="Ohm R.A."/>
            <person name="Martin F."/>
            <person name="Silar P."/>
            <person name="Natvig D.O."/>
            <person name="Lalanne C."/>
            <person name="Gautier V."/>
            <person name="Ament-Velasquez S.L."/>
            <person name="Kruys A."/>
            <person name="Hutchinson M.I."/>
            <person name="Powell A.J."/>
            <person name="Barry K."/>
            <person name="Miller A.N."/>
            <person name="Grigoriev I.V."/>
            <person name="Debuchy R."/>
            <person name="Gladieux P."/>
            <person name="Hiltunen Thoren M."/>
            <person name="Johannesson H."/>
        </authorList>
    </citation>
    <scope>NUCLEOTIDE SEQUENCE</scope>
    <source>
        <strain evidence="2">CBS 508.74</strain>
    </source>
</reference>
<comment type="caution">
    <text evidence="2">The sequence shown here is derived from an EMBL/GenBank/DDBJ whole genome shotgun (WGS) entry which is preliminary data.</text>
</comment>
<evidence type="ECO:0000313" key="2">
    <source>
        <dbReference type="EMBL" id="KAK4109353.1"/>
    </source>
</evidence>
<protein>
    <recommendedName>
        <fullName evidence="4">BTB domain-containing protein</fullName>
    </recommendedName>
</protein>
<dbReference type="Proteomes" id="UP001302812">
    <property type="component" value="Unassembled WGS sequence"/>
</dbReference>
<sequence length="348" mass="38152">MSAASFDSLSSPSSDGQPSITHTVAASGDTILTLNSPNAKFAPWEDDSSPPATNGSPITFRVSSQHIIQASSVFEAALTGLWEEGSKNAEGFYEVSAEDWDAEALRIVLCLIHSRTSNIPRNVTLEMLCKIAVLVDYYNLHEALRFCASLWIEDLRDPLPTTFGRDLILWICVSHIFKDATIFEAVTKRAIEHSPGDIPSLNLPIPEYITGSLNEQRELAMKLLISVLQEAKFKLLDGRVGCSFECRSLNLGALVKFMHDEGFLEAVTEKSYEGRSVTDVITKIREMKSPTKSSYWRCPGFCSFTLTKLIESGLGTATAQIRGLGLGGYPVGTWNWAGFSGVSFGIPR</sequence>
<organism evidence="2 3">
    <name type="scientific">Canariomyces notabilis</name>
    <dbReference type="NCBI Taxonomy" id="2074819"/>
    <lineage>
        <taxon>Eukaryota</taxon>
        <taxon>Fungi</taxon>
        <taxon>Dikarya</taxon>
        <taxon>Ascomycota</taxon>
        <taxon>Pezizomycotina</taxon>
        <taxon>Sordariomycetes</taxon>
        <taxon>Sordariomycetidae</taxon>
        <taxon>Sordariales</taxon>
        <taxon>Chaetomiaceae</taxon>
        <taxon>Canariomyces</taxon>
    </lineage>
</organism>
<accession>A0AAN6QFT1</accession>
<dbReference type="Gene3D" id="3.30.710.10">
    <property type="entry name" value="Potassium Channel Kv1.1, Chain A"/>
    <property type="match status" value="1"/>
</dbReference>
<evidence type="ECO:0000256" key="1">
    <source>
        <dbReference type="SAM" id="MobiDB-lite"/>
    </source>
</evidence>
<evidence type="ECO:0000313" key="3">
    <source>
        <dbReference type="Proteomes" id="UP001302812"/>
    </source>
</evidence>
<feature type="region of interest" description="Disordered" evidence="1">
    <location>
        <begin position="1"/>
        <end position="22"/>
    </location>
</feature>